<dbReference type="InterPro" id="IPR008914">
    <property type="entry name" value="PEBP"/>
</dbReference>
<protein>
    <submittedName>
        <fullName evidence="2">Phosphatidylethanolamine-binding protein (PEBP) family uncharacterized protein</fullName>
    </submittedName>
</protein>
<reference evidence="2 3" key="1">
    <citation type="submission" date="2024-06" db="EMBL/GenBank/DDBJ databases">
        <title>Genomic Encyclopedia of Type Strains, Phase IV (KMG-IV): sequencing the most valuable type-strain genomes for metagenomic binning, comparative biology and taxonomic classification.</title>
        <authorList>
            <person name="Goeker M."/>
        </authorList>
    </citation>
    <scope>NUCLEOTIDE SEQUENCE [LARGE SCALE GENOMIC DNA]</scope>
    <source>
        <strain evidence="2 3">DSM 27865</strain>
    </source>
</reference>
<gene>
    <name evidence="2" type="ORF">ABID37_002360</name>
</gene>
<evidence type="ECO:0000256" key="1">
    <source>
        <dbReference type="SAM" id="SignalP"/>
    </source>
</evidence>
<name>A0ABV2MZB9_9HYPH</name>
<dbReference type="EMBL" id="JBEPML010000007">
    <property type="protein sequence ID" value="MET3792145.1"/>
    <property type="molecule type" value="Genomic_DNA"/>
</dbReference>
<comment type="caution">
    <text evidence="2">The sequence shown here is derived from an EMBL/GenBank/DDBJ whole genome shotgun (WGS) entry which is preliminary data.</text>
</comment>
<dbReference type="Pfam" id="PF01161">
    <property type="entry name" value="PBP"/>
    <property type="match status" value="1"/>
</dbReference>
<proteinExistence type="predicted"/>
<organism evidence="2 3">
    <name type="scientific">Aquamicrobium terrae</name>
    <dbReference type="NCBI Taxonomy" id="1324945"/>
    <lineage>
        <taxon>Bacteria</taxon>
        <taxon>Pseudomonadati</taxon>
        <taxon>Pseudomonadota</taxon>
        <taxon>Alphaproteobacteria</taxon>
        <taxon>Hyphomicrobiales</taxon>
        <taxon>Phyllobacteriaceae</taxon>
        <taxon>Aquamicrobium</taxon>
    </lineage>
</organism>
<keyword evidence="3" id="KW-1185">Reference proteome</keyword>
<keyword evidence="1" id="KW-0732">Signal</keyword>
<feature type="signal peptide" evidence="1">
    <location>
        <begin position="1"/>
        <end position="22"/>
    </location>
</feature>
<dbReference type="SUPFAM" id="SSF49777">
    <property type="entry name" value="PEBP-like"/>
    <property type="match status" value="1"/>
</dbReference>
<dbReference type="Proteomes" id="UP001549076">
    <property type="component" value="Unassembled WGS sequence"/>
</dbReference>
<dbReference type="Gene3D" id="3.90.280.10">
    <property type="entry name" value="PEBP-like"/>
    <property type="match status" value="1"/>
</dbReference>
<feature type="chain" id="PRO_5046593163" evidence="1">
    <location>
        <begin position="23"/>
        <end position="132"/>
    </location>
</feature>
<evidence type="ECO:0000313" key="3">
    <source>
        <dbReference type="Proteomes" id="UP001549076"/>
    </source>
</evidence>
<dbReference type="RefSeq" id="WP_354194870.1">
    <property type="nucleotide sequence ID" value="NZ_JBEPML010000007.1"/>
</dbReference>
<dbReference type="InterPro" id="IPR036610">
    <property type="entry name" value="PEBP-like_sf"/>
</dbReference>
<evidence type="ECO:0000313" key="2">
    <source>
        <dbReference type="EMBL" id="MET3792145.1"/>
    </source>
</evidence>
<sequence length="132" mass="14157">MNFKILYISLLPFAVAVPSASAADFSIGFDWGNIKKCTSGNPNTVVNPKFTLRGVPAGTASIRFHMVDLAVPRYPHGGGKVAYKGESTVAPGAFKYRSPCPPNGRHTYQWTATALDAKGKKLGEAKARKAYP</sequence>
<accession>A0ABV2MZB9</accession>